<evidence type="ECO:0000256" key="4">
    <source>
        <dbReference type="ARBA" id="ARBA00023128"/>
    </source>
</evidence>
<dbReference type="CDD" id="cd20262">
    <property type="entry name" value="Complex1_LYR_LYRM2"/>
    <property type="match status" value="1"/>
</dbReference>
<evidence type="ECO:0000256" key="2">
    <source>
        <dbReference type="ARBA" id="ARBA00009508"/>
    </source>
</evidence>
<sequence>MRIRYFLREGVSVGVMAKTLDLQDFLLRGRVLKLYRQALRITRRAPVDSRGELRSMIRQELENNRHCNERQRTRFLLSEGLERLKRLDEMLDMQGHRVQLALQLLHLSIHSVSTIHILQLRNAPKYGIEARCIRGAAFLNHQIEHLNCIFKILVLTVTLYKKIVSNGIRIASQPLHLITNLQHLLSPASLHMNPHQIIEGNRIWLATGINHLSENIMGTRNLAAPAQTIDHDAVSIHIRHDPGRLHVPKYPLRLRHITSSAPAINQASVQYNVNFKLMLQAIEKRLRFAGPSLLAQNPNHYRESHPIRRATVLLHTIKRVHRLRSQSGPYVSPDKIREGLDRNLNIASFHQVDHVPSQIELPHLSSEVDHLVVGLRFLLEPVAGRGPVEECNCLDQGDAVADTTALLDHAADDGGRYRMDGGDLGEVLRESRDYEGGVWGMGVGIRIGVVAVVVFDEGVEFVGD</sequence>
<evidence type="ECO:0000256" key="5">
    <source>
        <dbReference type="ARBA" id="ARBA00026235"/>
    </source>
</evidence>
<name>A0A498JB82_MALDO</name>
<evidence type="ECO:0000256" key="1">
    <source>
        <dbReference type="ARBA" id="ARBA00004173"/>
    </source>
</evidence>
<proteinExistence type="inferred from homology"/>
<comment type="similarity">
    <text evidence="2">Belongs to the complex I LYR family.</text>
</comment>
<dbReference type="InterPro" id="IPR008011">
    <property type="entry name" value="Complex1_LYR_dom"/>
</dbReference>
<dbReference type="InterPro" id="IPR045293">
    <property type="entry name" value="Complex1_LYR_LYRM2"/>
</dbReference>
<dbReference type="PANTHER" id="PTHR13675">
    <property type="entry name" value="LYR MOTIF-CONTAINING PROTEIN 2"/>
    <property type="match status" value="1"/>
</dbReference>
<keyword evidence="3" id="KW-0809">Transit peptide</keyword>
<accession>A0A498JB82</accession>
<comment type="subcellular location">
    <subcellularLocation>
        <location evidence="1">Mitochondrion</location>
    </subcellularLocation>
</comment>
<gene>
    <name evidence="8" type="ORF">DVH24_020075</name>
</gene>
<evidence type="ECO:0000256" key="3">
    <source>
        <dbReference type="ARBA" id="ARBA00022946"/>
    </source>
</evidence>
<organism evidence="8 9">
    <name type="scientific">Malus domestica</name>
    <name type="common">Apple</name>
    <name type="synonym">Pyrus malus</name>
    <dbReference type="NCBI Taxonomy" id="3750"/>
    <lineage>
        <taxon>Eukaryota</taxon>
        <taxon>Viridiplantae</taxon>
        <taxon>Streptophyta</taxon>
        <taxon>Embryophyta</taxon>
        <taxon>Tracheophyta</taxon>
        <taxon>Spermatophyta</taxon>
        <taxon>Magnoliopsida</taxon>
        <taxon>eudicotyledons</taxon>
        <taxon>Gunneridae</taxon>
        <taxon>Pentapetalae</taxon>
        <taxon>rosids</taxon>
        <taxon>fabids</taxon>
        <taxon>Rosales</taxon>
        <taxon>Rosaceae</taxon>
        <taxon>Amygdaloideae</taxon>
        <taxon>Maleae</taxon>
        <taxon>Malus</taxon>
    </lineage>
</organism>
<feature type="domain" description="Complex 1 LYR protein" evidence="7">
    <location>
        <begin position="30"/>
        <end position="85"/>
    </location>
</feature>
<reference evidence="8 9" key="1">
    <citation type="submission" date="2018-10" db="EMBL/GenBank/DDBJ databases">
        <title>A high-quality apple genome assembly.</title>
        <authorList>
            <person name="Hu J."/>
        </authorList>
    </citation>
    <scope>NUCLEOTIDE SEQUENCE [LARGE SCALE GENOMIC DNA]</scope>
    <source>
        <strain evidence="9">cv. HFTH1</strain>
        <tissue evidence="8">Young leaf</tissue>
    </source>
</reference>
<keyword evidence="9" id="KW-1185">Reference proteome</keyword>
<protein>
    <recommendedName>
        <fullName evidence="5">LYR motif-containing protein 2</fullName>
    </recommendedName>
</protein>
<evidence type="ECO:0000313" key="8">
    <source>
        <dbReference type="EMBL" id="RXH91052.1"/>
    </source>
</evidence>
<evidence type="ECO:0000259" key="7">
    <source>
        <dbReference type="Pfam" id="PF05347"/>
    </source>
</evidence>
<dbReference type="GO" id="GO:0005739">
    <property type="term" value="C:mitochondrion"/>
    <property type="evidence" value="ECO:0007669"/>
    <property type="project" value="UniProtKB-SubCell"/>
</dbReference>
<comment type="function">
    <text evidence="6">Involved in efficient integration of the N-module into mitochondrial respiratory chain complex I.</text>
</comment>
<dbReference type="PANTHER" id="PTHR13675:SF0">
    <property type="entry name" value="LYR MOTIF-CONTAINING PROTEIN 2"/>
    <property type="match status" value="1"/>
</dbReference>
<dbReference type="Proteomes" id="UP000290289">
    <property type="component" value="Chromosome 8"/>
</dbReference>
<evidence type="ECO:0000313" key="9">
    <source>
        <dbReference type="Proteomes" id="UP000290289"/>
    </source>
</evidence>
<comment type="caution">
    <text evidence="8">The sequence shown here is derived from an EMBL/GenBank/DDBJ whole genome shotgun (WGS) entry which is preliminary data.</text>
</comment>
<dbReference type="EMBL" id="RDQH01000334">
    <property type="protein sequence ID" value="RXH91052.1"/>
    <property type="molecule type" value="Genomic_DNA"/>
</dbReference>
<dbReference type="Pfam" id="PF05347">
    <property type="entry name" value="Complex1_LYR"/>
    <property type="match status" value="1"/>
</dbReference>
<evidence type="ECO:0000256" key="6">
    <source>
        <dbReference type="ARBA" id="ARBA00044735"/>
    </source>
</evidence>
<keyword evidence="4" id="KW-0496">Mitochondrion</keyword>
<dbReference type="AlphaFoldDB" id="A0A498JB82"/>